<dbReference type="GO" id="GO:0005179">
    <property type="term" value="F:hormone activity"/>
    <property type="evidence" value="ECO:0007669"/>
    <property type="project" value="InterPro"/>
</dbReference>
<keyword evidence="3" id="KW-0964">Secreted</keyword>
<gene>
    <name evidence="5" type="primary">PDF</name>
</gene>
<evidence type="ECO:0000313" key="5">
    <source>
        <dbReference type="EMBL" id="ALM30338.1"/>
    </source>
</evidence>
<protein>
    <submittedName>
        <fullName evidence="5">Pigment dispersing factor</fullName>
    </submittedName>
</protein>
<dbReference type="InterPro" id="IPR009396">
    <property type="entry name" value="Pigment_DH"/>
</dbReference>
<dbReference type="EMBL" id="KT005987">
    <property type="protein sequence ID" value="ALM30338.1"/>
    <property type="molecule type" value="mRNA"/>
</dbReference>
<comment type="similarity">
    <text evidence="2">Belongs to the arthropod PDH family.</text>
</comment>
<evidence type="ECO:0000256" key="2">
    <source>
        <dbReference type="ARBA" id="ARBA00010172"/>
    </source>
</evidence>
<accession>A0A0S1U1Q4</accession>
<dbReference type="AlphaFoldDB" id="A0A0S1U1Q4"/>
<name>A0A0S1U1Q4_CHISP</name>
<dbReference type="GO" id="GO:0009416">
    <property type="term" value="P:response to light stimulus"/>
    <property type="evidence" value="ECO:0007669"/>
    <property type="project" value="InterPro"/>
</dbReference>
<reference evidence="5" key="1">
    <citation type="submission" date="2015-06" db="EMBL/GenBank/DDBJ databases">
        <title>Identification of neuropeptides and their putative G protein-coupled receptors in the rice striped stem borer Chilo suppressalis.</title>
        <authorList>
            <person name="Xu G."/>
            <person name="Ye G.-Y."/>
        </authorList>
    </citation>
    <scope>NUCLEOTIDE SEQUENCE</scope>
</reference>
<proteinExistence type="evidence at transcript level"/>
<evidence type="ECO:0000256" key="3">
    <source>
        <dbReference type="ARBA" id="ARBA00022525"/>
    </source>
</evidence>
<evidence type="ECO:0000256" key="1">
    <source>
        <dbReference type="ARBA" id="ARBA00004613"/>
    </source>
</evidence>
<sequence length="108" mass="12350">MVSALFFTTLLILLTVLPKVWLDPRDHDDYDYEYLANGAPEELPYGTDNEYTRRIHAMIDAYRGGATGRMVIETNALVNTKYRTWKRNADLINSLLALPKGMNDAGRR</sequence>
<comment type="subcellular location">
    <subcellularLocation>
        <location evidence="1">Secreted</location>
    </subcellularLocation>
</comment>
<organism evidence="5">
    <name type="scientific">Chilo suppressalis</name>
    <name type="common">Asiatic rice borer moth</name>
    <dbReference type="NCBI Taxonomy" id="168631"/>
    <lineage>
        <taxon>Eukaryota</taxon>
        <taxon>Metazoa</taxon>
        <taxon>Ecdysozoa</taxon>
        <taxon>Arthropoda</taxon>
        <taxon>Hexapoda</taxon>
        <taxon>Insecta</taxon>
        <taxon>Pterygota</taxon>
        <taxon>Neoptera</taxon>
        <taxon>Endopterygota</taxon>
        <taxon>Lepidoptera</taxon>
        <taxon>Glossata</taxon>
        <taxon>Ditrysia</taxon>
        <taxon>Pyraloidea</taxon>
        <taxon>Crambidae</taxon>
        <taxon>Crambinae</taxon>
        <taxon>Chilo</taxon>
    </lineage>
</organism>
<dbReference type="GO" id="GO:0005576">
    <property type="term" value="C:extracellular region"/>
    <property type="evidence" value="ECO:0007669"/>
    <property type="project" value="UniProtKB-SubCell"/>
</dbReference>
<dbReference type="Pfam" id="PF06324">
    <property type="entry name" value="Pigment_DH"/>
    <property type="match status" value="1"/>
</dbReference>
<keyword evidence="4" id="KW-0027">Amidation</keyword>
<evidence type="ECO:0000256" key="4">
    <source>
        <dbReference type="ARBA" id="ARBA00022815"/>
    </source>
</evidence>